<dbReference type="Pfam" id="PF02875">
    <property type="entry name" value="Mur_ligase_C"/>
    <property type="match status" value="1"/>
</dbReference>
<evidence type="ECO:0000256" key="3">
    <source>
        <dbReference type="ARBA" id="ARBA00004752"/>
    </source>
</evidence>
<dbReference type="UniPathway" id="UPA00219"/>
<evidence type="ECO:0000256" key="16">
    <source>
        <dbReference type="ARBA" id="ARBA00047632"/>
    </source>
</evidence>
<dbReference type="PANTHER" id="PTHR43692">
    <property type="entry name" value="UDP-N-ACETYLMURAMOYLALANINE--D-GLUTAMATE LIGASE"/>
    <property type="match status" value="1"/>
</dbReference>
<dbReference type="HAMAP" id="MF_00639">
    <property type="entry name" value="MurD"/>
    <property type="match status" value="1"/>
</dbReference>
<feature type="binding site" evidence="17">
    <location>
        <begin position="119"/>
        <end position="125"/>
    </location>
    <ligand>
        <name>ATP</name>
        <dbReference type="ChEBI" id="CHEBI:30616"/>
    </ligand>
</feature>
<keyword evidence="8 17" id="KW-0436">Ligase</keyword>
<evidence type="ECO:0000256" key="18">
    <source>
        <dbReference type="RuleBase" id="RU003664"/>
    </source>
</evidence>
<evidence type="ECO:0000256" key="5">
    <source>
        <dbReference type="ARBA" id="ARBA00012212"/>
    </source>
</evidence>
<dbReference type="Pfam" id="PF08245">
    <property type="entry name" value="Mur_ligase_M"/>
    <property type="match status" value="1"/>
</dbReference>
<name>A0A7X3KC51_9STRE</name>
<dbReference type="InterPro" id="IPR005762">
    <property type="entry name" value="MurD"/>
</dbReference>
<dbReference type="SUPFAM" id="SSF53244">
    <property type="entry name" value="MurD-like peptide ligases, peptide-binding domain"/>
    <property type="match status" value="1"/>
</dbReference>
<dbReference type="EC" id="6.3.2.9" evidence="5 17"/>
<protein>
    <recommendedName>
        <fullName evidence="6 17">UDP-N-acetylmuramoylalanine--D-glutamate ligase</fullName>
        <ecNumber evidence="5 17">6.3.2.9</ecNumber>
    </recommendedName>
    <alternativeName>
        <fullName evidence="15 17">D-glutamic acid-adding enzyme</fullName>
    </alternativeName>
    <alternativeName>
        <fullName evidence="14 17">UDP-N-acetylmuramoyl-L-alanyl-D-glutamate synthetase</fullName>
    </alternativeName>
</protein>
<gene>
    <name evidence="17" type="primary">murD</name>
    <name evidence="21" type="ORF">E5983_02685</name>
</gene>
<dbReference type="OrthoDB" id="9809796at2"/>
<evidence type="ECO:0000256" key="12">
    <source>
        <dbReference type="ARBA" id="ARBA00022984"/>
    </source>
</evidence>
<evidence type="ECO:0000259" key="19">
    <source>
        <dbReference type="Pfam" id="PF02875"/>
    </source>
</evidence>
<keyword evidence="7 17" id="KW-0963">Cytoplasm</keyword>
<dbReference type="AlphaFoldDB" id="A0A7X3KC51"/>
<dbReference type="Gene3D" id="3.40.50.720">
    <property type="entry name" value="NAD(P)-binding Rossmann-like Domain"/>
    <property type="match status" value="1"/>
</dbReference>
<dbReference type="GO" id="GO:0071555">
    <property type="term" value="P:cell wall organization"/>
    <property type="evidence" value="ECO:0007669"/>
    <property type="project" value="UniProtKB-KW"/>
</dbReference>
<dbReference type="GO" id="GO:0008360">
    <property type="term" value="P:regulation of cell shape"/>
    <property type="evidence" value="ECO:0007669"/>
    <property type="project" value="UniProtKB-KW"/>
</dbReference>
<feature type="domain" description="Mur ligase central" evidence="20">
    <location>
        <begin position="117"/>
        <end position="289"/>
    </location>
</feature>
<proteinExistence type="inferred from homology"/>
<dbReference type="SUPFAM" id="SSF51984">
    <property type="entry name" value="MurCD N-terminal domain"/>
    <property type="match status" value="1"/>
</dbReference>
<evidence type="ECO:0000256" key="10">
    <source>
        <dbReference type="ARBA" id="ARBA00022840"/>
    </source>
</evidence>
<comment type="catalytic activity">
    <reaction evidence="16 17 18">
        <text>UDP-N-acetyl-alpha-D-muramoyl-L-alanine + D-glutamate + ATP = UDP-N-acetyl-alpha-D-muramoyl-L-alanyl-D-glutamate + ADP + phosphate + H(+)</text>
        <dbReference type="Rhea" id="RHEA:16429"/>
        <dbReference type="ChEBI" id="CHEBI:15378"/>
        <dbReference type="ChEBI" id="CHEBI:29986"/>
        <dbReference type="ChEBI" id="CHEBI:30616"/>
        <dbReference type="ChEBI" id="CHEBI:43474"/>
        <dbReference type="ChEBI" id="CHEBI:83898"/>
        <dbReference type="ChEBI" id="CHEBI:83900"/>
        <dbReference type="ChEBI" id="CHEBI:456216"/>
        <dbReference type="EC" id="6.3.2.9"/>
    </reaction>
</comment>
<keyword evidence="10 17" id="KW-0067">ATP-binding</keyword>
<evidence type="ECO:0000256" key="15">
    <source>
        <dbReference type="ARBA" id="ARBA00032324"/>
    </source>
</evidence>
<sequence length="451" mass="48955">MIPVNEFNGKKVFVLGLARSGRAVALLLEQLGAQVTVNEGQALEDSPQAQELLGQGLRVVAGGHPVELLDEGFDLMVKNPGIPYNHPMVVKAKELGLPIWTEVEVAYRVYPHSMIGITGSNGKTTTTMMVAAILEEAGRQPVLAGNIGFPASEVLPQVTTEQQVVMELSSFQLMGVEAFHPHIAVINNILPSHLDYHDSFEEYRNAKWAIQSQMTADDFLILNWNQALSQELAQETQAQVLAFSTQEKVNGAYLEDGYLVYQGEPVMLAAQLGVPGEHNIENALAAILVVKQLGVDNEAIQRALAAFSGVKHRLQEVAEIEGVRFYNDSKSTNILATQKALSGFENSQVILIAGGLDRGNDLRELLPDIQGLKAMVILGEVAPRLEALAQEAGVASYPASEVVAATKQAFELAQKGDVVLFSPANASWDMYKNFEERGEVFLAAVKELEEA</sequence>
<dbReference type="GO" id="GO:0008764">
    <property type="term" value="F:UDP-N-acetylmuramoylalanine-D-glutamate ligase activity"/>
    <property type="evidence" value="ECO:0007669"/>
    <property type="project" value="UniProtKB-UniRule"/>
</dbReference>
<dbReference type="Gene3D" id="3.40.1190.10">
    <property type="entry name" value="Mur-like, catalytic domain"/>
    <property type="match status" value="1"/>
</dbReference>
<evidence type="ECO:0000256" key="2">
    <source>
        <dbReference type="ARBA" id="ARBA00004496"/>
    </source>
</evidence>
<evidence type="ECO:0000256" key="9">
    <source>
        <dbReference type="ARBA" id="ARBA00022741"/>
    </source>
</evidence>
<dbReference type="PANTHER" id="PTHR43692:SF1">
    <property type="entry name" value="UDP-N-ACETYLMURAMOYLALANINE--D-GLUTAMATE LIGASE"/>
    <property type="match status" value="1"/>
</dbReference>
<evidence type="ECO:0000256" key="4">
    <source>
        <dbReference type="ARBA" id="ARBA00010416"/>
    </source>
</evidence>
<dbReference type="InterPro" id="IPR004101">
    <property type="entry name" value="Mur_ligase_C"/>
</dbReference>
<keyword evidence="13 17" id="KW-0961">Cell wall biogenesis/degradation</keyword>
<dbReference type="RefSeq" id="WP_160332378.1">
    <property type="nucleotide sequence ID" value="NZ_WSRS01000014.1"/>
</dbReference>
<comment type="function">
    <text evidence="1 17 18">Cell wall formation. Catalyzes the addition of glutamate to the nucleotide precursor UDP-N-acetylmuramoyl-L-alanine (UMA).</text>
</comment>
<evidence type="ECO:0000313" key="21">
    <source>
        <dbReference type="EMBL" id="MVX58557.1"/>
    </source>
</evidence>
<dbReference type="GO" id="GO:0005737">
    <property type="term" value="C:cytoplasm"/>
    <property type="evidence" value="ECO:0007669"/>
    <property type="project" value="UniProtKB-SubCell"/>
</dbReference>
<dbReference type="NCBIfam" id="TIGR01087">
    <property type="entry name" value="murD"/>
    <property type="match status" value="1"/>
</dbReference>
<evidence type="ECO:0000256" key="6">
    <source>
        <dbReference type="ARBA" id="ARBA00015655"/>
    </source>
</evidence>
<comment type="pathway">
    <text evidence="3 17 18">Cell wall biogenesis; peptidoglycan biosynthesis.</text>
</comment>
<dbReference type="InterPro" id="IPR013221">
    <property type="entry name" value="Mur_ligase_cen"/>
</dbReference>
<evidence type="ECO:0000256" key="7">
    <source>
        <dbReference type="ARBA" id="ARBA00022490"/>
    </source>
</evidence>
<comment type="similarity">
    <text evidence="4 17">Belongs to the MurCDEF family.</text>
</comment>
<dbReference type="GO" id="GO:0051301">
    <property type="term" value="P:cell division"/>
    <property type="evidence" value="ECO:0007669"/>
    <property type="project" value="UniProtKB-KW"/>
</dbReference>
<evidence type="ECO:0000256" key="11">
    <source>
        <dbReference type="ARBA" id="ARBA00022960"/>
    </source>
</evidence>
<comment type="subcellular location">
    <subcellularLocation>
        <location evidence="2 17 18">Cytoplasm</location>
    </subcellularLocation>
</comment>
<reference evidence="21 22" key="1">
    <citation type="submission" date="2019-12" db="EMBL/GenBank/DDBJ databases">
        <title>Microbes associate with the intestines of laboratory mice.</title>
        <authorList>
            <person name="Navarre W."/>
            <person name="Wong E."/>
        </authorList>
    </citation>
    <scope>NUCLEOTIDE SEQUENCE [LARGE SCALE GENOMIC DNA]</scope>
    <source>
        <strain evidence="21 22">NM51_B2-22</strain>
    </source>
</reference>
<dbReference type="SUPFAM" id="SSF53623">
    <property type="entry name" value="MurD-like peptide ligases, catalytic domain"/>
    <property type="match status" value="1"/>
</dbReference>
<keyword evidence="9 17" id="KW-0547">Nucleotide-binding</keyword>
<evidence type="ECO:0000259" key="20">
    <source>
        <dbReference type="Pfam" id="PF08245"/>
    </source>
</evidence>
<dbReference type="Proteomes" id="UP000461595">
    <property type="component" value="Unassembled WGS sequence"/>
</dbReference>
<evidence type="ECO:0000256" key="1">
    <source>
        <dbReference type="ARBA" id="ARBA00002734"/>
    </source>
</evidence>
<feature type="domain" description="Mur ligase C-terminal" evidence="19">
    <location>
        <begin position="312"/>
        <end position="424"/>
    </location>
</feature>
<dbReference type="InterPro" id="IPR036615">
    <property type="entry name" value="Mur_ligase_C_dom_sf"/>
</dbReference>
<evidence type="ECO:0000256" key="17">
    <source>
        <dbReference type="HAMAP-Rule" id="MF_00639"/>
    </source>
</evidence>
<dbReference type="GO" id="GO:0009252">
    <property type="term" value="P:peptidoglycan biosynthetic process"/>
    <property type="evidence" value="ECO:0007669"/>
    <property type="project" value="UniProtKB-UniRule"/>
</dbReference>
<keyword evidence="12 17" id="KW-0573">Peptidoglycan synthesis</keyword>
<dbReference type="Gene3D" id="3.90.190.20">
    <property type="entry name" value="Mur ligase, C-terminal domain"/>
    <property type="match status" value="1"/>
</dbReference>
<keyword evidence="11 17" id="KW-0133">Cell shape</keyword>
<keyword evidence="17 18" id="KW-0131">Cell cycle</keyword>
<evidence type="ECO:0000256" key="14">
    <source>
        <dbReference type="ARBA" id="ARBA00030398"/>
    </source>
</evidence>
<evidence type="ECO:0000256" key="13">
    <source>
        <dbReference type="ARBA" id="ARBA00023316"/>
    </source>
</evidence>
<dbReference type="EMBL" id="WSRS01000014">
    <property type="protein sequence ID" value="MVX58557.1"/>
    <property type="molecule type" value="Genomic_DNA"/>
</dbReference>
<keyword evidence="17 18" id="KW-0132">Cell division</keyword>
<dbReference type="InterPro" id="IPR036565">
    <property type="entry name" value="Mur-like_cat_sf"/>
</dbReference>
<organism evidence="21 22">
    <name type="scientific">Streptococcus danieliae</name>
    <dbReference type="NCBI Taxonomy" id="747656"/>
    <lineage>
        <taxon>Bacteria</taxon>
        <taxon>Bacillati</taxon>
        <taxon>Bacillota</taxon>
        <taxon>Bacilli</taxon>
        <taxon>Lactobacillales</taxon>
        <taxon>Streptococcaceae</taxon>
        <taxon>Streptococcus</taxon>
    </lineage>
</organism>
<comment type="caution">
    <text evidence="21">The sequence shown here is derived from an EMBL/GenBank/DDBJ whole genome shotgun (WGS) entry which is preliminary data.</text>
</comment>
<accession>A0A7X3KC51</accession>
<evidence type="ECO:0000313" key="22">
    <source>
        <dbReference type="Proteomes" id="UP000461595"/>
    </source>
</evidence>
<dbReference type="GO" id="GO:0005524">
    <property type="term" value="F:ATP binding"/>
    <property type="evidence" value="ECO:0007669"/>
    <property type="project" value="UniProtKB-UniRule"/>
</dbReference>
<evidence type="ECO:0000256" key="8">
    <source>
        <dbReference type="ARBA" id="ARBA00022598"/>
    </source>
</evidence>